<feature type="transmembrane region" description="Helical" evidence="6">
    <location>
        <begin position="73"/>
        <end position="91"/>
    </location>
</feature>
<dbReference type="AlphaFoldDB" id="A0A7G6YF68"/>
<dbReference type="KEGG" id="lse:F1C12_19795"/>
<dbReference type="NCBIfam" id="TIGR03954">
    <property type="entry name" value="integ_memb_HG"/>
    <property type="match status" value="1"/>
</dbReference>
<evidence type="ECO:0000256" key="3">
    <source>
        <dbReference type="ARBA" id="ARBA00022692"/>
    </source>
</evidence>
<evidence type="ECO:0000313" key="8">
    <source>
        <dbReference type="EMBL" id="QNE37133.1"/>
    </source>
</evidence>
<reference evidence="9" key="1">
    <citation type="submission" date="2019-09" db="EMBL/GenBank/DDBJ databases">
        <title>Antimicrobial potential of Antarctic Bacteria.</title>
        <authorList>
            <person name="Benaud N."/>
            <person name="Edwards R.J."/>
            <person name="Ferrari B.C."/>
        </authorList>
    </citation>
    <scope>NUCLEOTIDE SEQUENCE [LARGE SCALE GENOMIC DNA]</scope>
    <source>
        <strain evidence="9">INR9</strain>
    </source>
</reference>
<keyword evidence="5 6" id="KW-0472">Membrane</keyword>
<feature type="domain" description="DUF3817" evidence="7">
    <location>
        <begin position="17"/>
        <end position="127"/>
    </location>
</feature>
<protein>
    <submittedName>
        <fullName evidence="8">DUF3817 domain-containing protein</fullName>
    </submittedName>
</protein>
<evidence type="ECO:0000259" key="7">
    <source>
        <dbReference type="Pfam" id="PF12823"/>
    </source>
</evidence>
<keyword evidence="2" id="KW-1003">Cell membrane</keyword>
<dbReference type="PANTHER" id="PTHR40077:SF2">
    <property type="entry name" value="MEMBRANE PROTEIN"/>
    <property type="match status" value="1"/>
</dbReference>
<evidence type="ECO:0000313" key="9">
    <source>
        <dbReference type="Proteomes" id="UP000515511"/>
    </source>
</evidence>
<evidence type="ECO:0000256" key="4">
    <source>
        <dbReference type="ARBA" id="ARBA00022989"/>
    </source>
</evidence>
<dbReference type="PANTHER" id="PTHR40077">
    <property type="entry name" value="MEMBRANE PROTEIN-RELATED"/>
    <property type="match status" value="1"/>
</dbReference>
<evidence type="ECO:0000256" key="5">
    <source>
        <dbReference type="ARBA" id="ARBA00023136"/>
    </source>
</evidence>
<evidence type="ECO:0000256" key="2">
    <source>
        <dbReference type="ARBA" id="ARBA00022475"/>
    </source>
</evidence>
<feature type="transmembrane region" description="Helical" evidence="6">
    <location>
        <begin position="103"/>
        <end position="122"/>
    </location>
</feature>
<evidence type="ECO:0000256" key="6">
    <source>
        <dbReference type="SAM" id="Phobius"/>
    </source>
</evidence>
<sequence>MPLAPKLEDFPKIRGALKFYQVFAYVTGIMLLLLCVEMIVKYGLGYQLYAGSNYGALTFVPVKTAVAPTGLDLSTGILIAHGWLYVVYLFSDFRLWSLMRWPFSKFVTIALGGVIPFLSFFVEARISKQVKSYLAGREAEAATYVEAAN</sequence>
<evidence type="ECO:0000256" key="1">
    <source>
        <dbReference type="ARBA" id="ARBA00004651"/>
    </source>
</evidence>
<comment type="subcellular location">
    <subcellularLocation>
        <location evidence="1">Cell membrane</location>
        <topology evidence="1">Multi-pass membrane protein</topology>
    </subcellularLocation>
</comment>
<proteinExistence type="predicted"/>
<accession>A0A7G6YF68</accession>
<gene>
    <name evidence="8" type="ORF">F1C12_19795</name>
</gene>
<feature type="transmembrane region" description="Helical" evidence="6">
    <location>
        <begin position="20"/>
        <end position="40"/>
    </location>
</feature>
<keyword evidence="3 6" id="KW-0812">Transmembrane</keyword>
<organism evidence="8 9">
    <name type="scientific">Leifsonia shinshuensis</name>
    <dbReference type="NCBI Taxonomy" id="150026"/>
    <lineage>
        <taxon>Bacteria</taxon>
        <taxon>Bacillati</taxon>
        <taxon>Actinomycetota</taxon>
        <taxon>Actinomycetes</taxon>
        <taxon>Micrococcales</taxon>
        <taxon>Microbacteriaceae</taxon>
        <taxon>Leifsonia</taxon>
    </lineage>
</organism>
<name>A0A7G6YF68_9MICO</name>
<dbReference type="EMBL" id="CP043641">
    <property type="protein sequence ID" value="QNE37133.1"/>
    <property type="molecule type" value="Genomic_DNA"/>
</dbReference>
<dbReference type="InterPro" id="IPR023845">
    <property type="entry name" value="DUF3817_TM"/>
</dbReference>
<dbReference type="Proteomes" id="UP000515511">
    <property type="component" value="Chromosome"/>
</dbReference>
<dbReference type="RefSeq" id="WP_185276540.1">
    <property type="nucleotide sequence ID" value="NZ_CP043641.1"/>
</dbReference>
<dbReference type="Pfam" id="PF12823">
    <property type="entry name" value="DUF3817"/>
    <property type="match status" value="1"/>
</dbReference>
<keyword evidence="4 6" id="KW-1133">Transmembrane helix</keyword>
<dbReference type="GO" id="GO:0005886">
    <property type="term" value="C:plasma membrane"/>
    <property type="evidence" value="ECO:0007669"/>
    <property type="project" value="UniProtKB-SubCell"/>
</dbReference>